<keyword evidence="2 6" id="KW-0812">Transmembrane</keyword>
<accession>A0A6M6JTP4</accession>
<name>A0A6M6JTP4_9PSEU</name>
<feature type="transmembrane region" description="Helical" evidence="6">
    <location>
        <begin position="409"/>
        <end position="428"/>
    </location>
</feature>
<organism evidence="8 9">
    <name type="scientific">Pseudonocardia broussonetiae</name>
    <dbReference type="NCBI Taxonomy" id="2736640"/>
    <lineage>
        <taxon>Bacteria</taxon>
        <taxon>Bacillati</taxon>
        <taxon>Actinomycetota</taxon>
        <taxon>Actinomycetes</taxon>
        <taxon>Pseudonocardiales</taxon>
        <taxon>Pseudonocardiaceae</taxon>
        <taxon>Pseudonocardia</taxon>
    </lineage>
</organism>
<dbReference type="InterPro" id="IPR036259">
    <property type="entry name" value="MFS_trans_sf"/>
</dbReference>
<dbReference type="PRINTS" id="PR01036">
    <property type="entry name" value="TCRTETB"/>
</dbReference>
<feature type="transmembrane region" description="Helical" evidence="6">
    <location>
        <begin position="58"/>
        <end position="78"/>
    </location>
</feature>
<proteinExistence type="predicted"/>
<dbReference type="PANTHER" id="PTHR42718:SF49">
    <property type="entry name" value="EXPORT PROTEIN"/>
    <property type="match status" value="1"/>
</dbReference>
<dbReference type="SUPFAM" id="SSF103473">
    <property type="entry name" value="MFS general substrate transporter"/>
    <property type="match status" value="2"/>
</dbReference>
<feature type="domain" description="Major facilitator superfamily (MFS) profile" evidence="7">
    <location>
        <begin position="24"/>
        <end position="466"/>
    </location>
</feature>
<keyword evidence="3 6" id="KW-1133">Transmembrane helix</keyword>
<dbReference type="AlphaFoldDB" id="A0A6M6JTP4"/>
<reference evidence="8 9" key="1">
    <citation type="submission" date="2020-05" db="EMBL/GenBank/DDBJ databases">
        <authorList>
            <person name="Mo P."/>
        </authorList>
    </citation>
    <scope>NUCLEOTIDE SEQUENCE [LARGE SCALE GENOMIC DNA]</scope>
    <source>
        <strain evidence="8 9">Gen01</strain>
    </source>
</reference>
<dbReference type="InterPro" id="IPR011701">
    <property type="entry name" value="MFS"/>
</dbReference>
<dbReference type="InterPro" id="IPR020846">
    <property type="entry name" value="MFS_dom"/>
</dbReference>
<dbReference type="RefSeq" id="WP_172165591.1">
    <property type="nucleotide sequence ID" value="NZ_CP053564.1"/>
</dbReference>
<feature type="transmembrane region" description="Helical" evidence="6">
    <location>
        <begin position="115"/>
        <end position="136"/>
    </location>
</feature>
<dbReference type="Pfam" id="PF07690">
    <property type="entry name" value="MFS_1"/>
    <property type="match status" value="1"/>
</dbReference>
<evidence type="ECO:0000313" key="9">
    <source>
        <dbReference type="Proteomes" id="UP000505377"/>
    </source>
</evidence>
<feature type="transmembrane region" description="Helical" evidence="6">
    <location>
        <begin position="307"/>
        <end position="329"/>
    </location>
</feature>
<feature type="transmembrane region" description="Helical" evidence="6">
    <location>
        <begin position="276"/>
        <end position="301"/>
    </location>
</feature>
<evidence type="ECO:0000256" key="1">
    <source>
        <dbReference type="ARBA" id="ARBA00004651"/>
    </source>
</evidence>
<feature type="transmembrane region" description="Helical" evidence="6">
    <location>
        <begin position="90"/>
        <end position="109"/>
    </location>
</feature>
<evidence type="ECO:0000256" key="6">
    <source>
        <dbReference type="SAM" id="Phobius"/>
    </source>
</evidence>
<dbReference type="KEGG" id="pbro:HOP40_30525"/>
<feature type="transmembrane region" description="Helical" evidence="6">
    <location>
        <begin position="148"/>
        <end position="172"/>
    </location>
</feature>
<dbReference type="GO" id="GO:0022857">
    <property type="term" value="F:transmembrane transporter activity"/>
    <property type="evidence" value="ECO:0007669"/>
    <property type="project" value="InterPro"/>
</dbReference>
<dbReference type="EMBL" id="CP053564">
    <property type="protein sequence ID" value="QJY49561.1"/>
    <property type="molecule type" value="Genomic_DNA"/>
</dbReference>
<evidence type="ECO:0000256" key="3">
    <source>
        <dbReference type="ARBA" id="ARBA00022989"/>
    </source>
</evidence>
<dbReference type="GO" id="GO:0005886">
    <property type="term" value="C:plasma membrane"/>
    <property type="evidence" value="ECO:0007669"/>
    <property type="project" value="UniProtKB-SubCell"/>
</dbReference>
<comment type="subcellular location">
    <subcellularLocation>
        <location evidence="1">Cell membrane</location>
        <topology evidence="1">Multi-pass membrane protein</topology>
    </subcellularLocation>
</comment>
<feature type="transmembrane region" description="Helical" evidence="6">
    <location>
        <begin position="366"/>
        <end position="388"/>
    </location>
</feature>
<sequence length="475" mass="46986">MDRTVSTTTGTPPGPPAGLRPGGTLAITAGGTLLSMTAFTAPFSIIPTVARDLGAGPVGTSWVLSSMSLGLAVALLTSGAIGDEVGRRRVFVAGAALLAAGSAACALAPDAWTFVVGRVLEGIGSAAVIACGLALISHTFPGPDRARATGIWGACMGAGPAVGPPLGAVLAAVADWRFAFVVVAVVSVLLAVAGQRLLTESRSGRGRRVDVTGALLLAVGTGALLAGLTEGRRGWTGPLALGLVAGAVVVLAVFLVHQRRAREPMLELALFRRPALVSATFAAFVTGAAIIALMSFVAVVLESGLAYTSVQASVIGIGWSGFSVVFALLARRIPLRVPGAARLAAGLLTIALGLLPLALLDTGAPLAQVLVGLVVAGVGSGVVNATLAREAVASVPAASAGAGSGLNNSSRYIGAAFGVTVVTALAVHPDGTPASLVAGWNTAVLVGIVLSVVGAVVVLLLQRAETRYLAAAAAV</sequence>
<dbReference type="PROSITE" id="PS50850">
    <property type="entry name" value="MFS"/>
    <property type="match status" value="1"/>
</dbReference>
<feature type="transmembrane region" description="Helical" evidence="6">
    <location>
        <begin position="235"/>
        <end position="256"/>
    </location>
</feature>
<dbReference type="Gene3D" id="1.20.1250.20">
    <property type="entry name" value="MFS general substrate transporter like domains"/>
    <property type="match status" value="2"/>
</dbReference>
<evidence type="ECO:0000313" key="8">
    <source>
        <dbReference type="EMBL" id="QJY49561.1"/>
    </source>
</evidence>
<feature type="transmembrane region" description="Helical" evidence="6">
    <location>
        <begin position="25"/>
        <end position="46"/>
    </location>
</feature>
<evidence type="ECO:0000259" key="7">
    <source>
        <dbReference type="PROSITE" id="PS50850"/>
    </source>
</evidence>
<feature type="transmembrane region" description="Helical" evidence="6">
    <location>
        <begin position="211"/>
        <end position="229"/>
    </location>
</feature>
<evidence type="ECO:0000256" key="5">
    <source>
        <dbReference type="SAM" id="MobiDB-lite"/>
    </source>
</evidence>
<keyword evidence="9" id="KW-1185">Reference proteome</keyword>
<feature type="region of interest" description="Disordered" evidence="5">
    <location>
        <begin position="1"/>
        <end position="22"/>
    </location>
</feature>
<evidence type="ECO:0000256" key="2">
    <source>
        <dbReference type="ARBA" id="ARBA00022692"/>
    </source>
</evidence>
<evidence type="ECO:0000256" key="4">
    <source>
        <dbReference type="ARBA" id="ARBA00023136"/>
    </source>
</evidence>
<gene>
    <name evidence="8" type="ORF">HOP40_30525</name>
</gene>
<dbReference type="PANTHER" id="PTHR42718">
    <property type="entry name" value="MAJOR FACILITATOR SUPERFAMILY MULTIDRUG TRANSPORTER MFSC"/>
    <property type="match status" value="1"/>
</dbReference>
<feature type="transmembrane region" description="Helical" evidence="6">
    <location>
        <begin position="178"/>
        <end position="199"/>
    </location>
</feature>
<protein>
    <submittedName>
        <fullName evidence="8">MFS transporter</fullName>
    </submittedName>
</protein>
<dbReference type="Proteomes" id="UP000505377">
    <property type="component" value="Chromosome"/>
</dbReference>
<feature type="transmembrane region" description="Helical" evidence="6">
    <location>
        <begin position="440"/>
        <end position="461"/>
    </location>
</feature>
<keyword evidence="4 6" id="KW-0472">Membrane</keyword>
<feature type="transmembrane region" description="Helical" evidence="6">
    <location>
        <begin position="341"/>
        <end position="360"/>
    </location>
</feature>